<dbReference type="Pfam" id="PF02769">
    <property type="entry name" value="AIRS_C"/>
    <property type="match status" value="1"/>
</dbReference>
<dbReference type="GO" id="GO:0005737">
    <property type="term" value="C:cytoplasm"/>
    <property type="evidence" value="ECO:0007669"/>
    <property type="project" value="TreeGrafter"/>
</dbReference>
<evidence type="ECO:0000256" key="1">
    <source>
        <dbReference type="ARBA" id="ARBA00022741"/>
    </source>
</evidence>
<dbReference type="InterPro" id="IPR036676">
    <property type="entry name" value="PurM-like_C_sf"/>
</dbReference>
<sequence length="113" mass="12088">MVNASNVGVELELAAIPLLPGAIETVAAGITSSIHPKNLQFSIYIKNRLDVSHFPNYQLLFDPQTSGGILAAIPAEKADECINKLKAFGYKESCLIGRVIPAPEAKSRAITII</sequence>
<dbReference type="GO" id="GO:0004756">
    <property type="term" value="F:selenide, water dikinase activity"/>
    <property type="evidence" value="ECO:0007669"/>
    <property type="project" value="TreeGrafter"/>
</dbReference>
<dbReference type="RefSeq" id="WP_075899964.1">
    <property type="nucleotide sequence ID" value="NZ_MKZS01000001.1"/>
</dbReference>
<protein>
    <recommendedName>
        <fullName evidence="3">PurM-like C-terminal domain-containing protein</fullName>
    </recommendedName>
</protein>
<evidence type="ECO:0000256" key="2">
    <source>
        <dbReference type="ARBA" id="ARBA00022840"/>
    </source>
</evidence>
<name>A0A1U7N299_9CYAN</name>
<keyword evidence="5" id="KW-1185">Reference proteome</keyword>
<accession>A0A1U7N299</accession>
<gene>
    <name evidence="4" type="ORF">BJP37_14535</name>
</gene>
<dbReference type="Gene3D" id="3.90.650.10">
    <property type="entry name" value="PurM-like C-terminal domain"/>
    <property type="match status" value="1"/>
</dbReference>
<evidence type="ECO:0000313" key="4">
    <source>
        <dbReference type="EMBL" id="OLT60062.1"/>
    </source>
</evidence>
<dbReference type="SUPFAM" id="SSF56042">
    <property type="entry name" value="PurM C-terminal domain-like"/>
    <property type="match status" value="1"/>
</dbReference>
<dbReference type="AlphaFoldDB" id="A0A1U7N299"/>
<dbReference type="PANTHER" id="PTHR10256">
    <property type="entry name" value="SELENIDE, WATER DIKINASE"/>
    <property type="match status" value="1"/>
</dbReference>
<dbReference type="InterPro" id="IPR010918">
    <property type="entry name" value="PurM-like_C_dom"/>
</dbReference>
<dbReference type="InterPro" id="IPR004536">
    <property type="entry name" value="SPS/SelD"/>
</dbReference>
<dbReference type="EMBL" id="MKZS01000001">
    <property type="protein sequence ID" value="OLT60062.1"/>
    <property type="molecule type" value="Genomic_DNA"/>
</dbReference>
<reference evidence="4 5" key="1">
    <citation type="submission" date="2016-10" db="EMBL/GenBank/DDBJ databases">
        <title>Comparative genomics uncovers the prolific and rare metabolic potential of the cyanobacterial genus Moorea.</title>
        <authorList>
            <person name="Leao T."/>
            <person name="Castelao G."/>
            <person name="Korobeynikov A."/>
            <person name="Monroe E.A."/>
            <person name="Podell S."/>
            <person name="Glukhov E."/>
            <person name="Allen E."/>
            <person name="Gerwick W.H."/>
            <person name="Gerwick L."/>
        </authorList>
    </citation>
    <scope>NUCLEOTIDE SEQUENCE [LARGE SCALE GENOMIC DNA]</scope>
    <source>
        <strain evidence="4 5">PNG5-198</strain>
    </source>
</reference>
<keyword evidence="2" id="KW-0067">ATP-binding</keyword>
<comment type="caution">
    <text evidence="4">The sequence shown here is derived from an EMBL/GenBank/DDBJ whole genome shotgun (WGS) entry which is preliminary data.</text>
</comment>
<dbReference type="GO" id="GO:0005524">
    <property type="term" value="F:ATP binding"/>
    <property type="evidence" value="ECO:0007669"/>
    <property type="project" value="UniProtKB-KW"/>
</dbReference>
<dbReference type="GO" id="GO:0016260">
    <property type="term" value="P:selenocysteine biosynthetic process"/>
    <property type="evidence" value="ECO:0007669"/>
    <property type="project" value="TreeGrafter"/>
</dbReference>
<keyword evidence="1" id="KW-0547">Nucleotide-binding</keyword>
<dbReference type="Proteomes" id="UP000186657">
    <property type="component" value="Unassembled WGS sequence"/>
</dbReference>
<dbReference type="PANTHER" id="PTHR10256:SF0">
    <property type="entry name" value="INACTIVE SELENIDE, WATER DIKINASE-LIKE PROTEIN-RELATED"/>
    <property type="match status" value="1"/>
</dbReference>
<proteinExistence type="predicted"/>
<evidence type="ECO:0000259" key="3">
    <source>
        <dbReference type="Pfam" id="PF02769"/>
    </source>
</evidence>
<feature type="domain" description="PurM-like C-terminal" evidence="3">
    <location>
        <begin position="1"/>
        <end position="106"/>
    </location>
</feature>
<organism evidence="4 5">
    <name type="scientific">Moorena bouillonii PNG</name>
    <dbReference type="NCBI Taxonomy" id="568701"/>
    <lineage>
        <taxon>Bacteria</taxon>
        <taxon>Bacillati</taxon>
        <taxon>Cyanobacteriota</taxon>
        <taxon>Cyanophyceae</taxon>
        <taxon>Coleofasciculales</taxon>
        <taxon>Coleofasciculaceae</taxon>
        <taxon>Moorena</taxon>
    </lineage>
</organism>
<evidence type="ECO:0000313" key="5">
    <source>
        <dbReference type="Proteomes" id="UP000186657"/>
    </source>
</evidence>